<dbReference type="Proteomes" id="UP000034176">
    <property type="component" value="Unassembled WGS sequence"/>
</dbReference>
<reference evidence="2 3" key="1">
    <citation type="journal article" date="2015" name="Nature">
        <title>rRNA introns, odd ribosomes, and small enigmatic genomes across a large radiation of phyla.</title>
        <authorList>
            <person name="Brown C.T."/>
            <person name="Hug L.A."/>
            <person name="Thomas B.C."/>
            <person name="Sharon I."/>
            <person name="Castelle C.J."/>
            <person name="Singh A."/>
            <person name="Wilkins M.J."/>
            <person name="Williams K.H."/>
            <person name="Banfield J.F."/>
        </authorList>
    </citation>
    <scope>NUCLEOTIDE SEQUENCE [LARGE SCALE GENOMIC DNA]</scope>
</reference>
<gene>
    <name evidence="2" type="ORF">UR52_C0001G0012</name>
</gene>
<sequence length="391" mass="46138">MKNFGKILLTIAILIFGITNPNNSIDRLLTGLLFLYTVCISFGNYKYFLNISFKKYFKFLVFPIIIIFIITSYGNSKNLRNYLSHEPINGTYRTDMDDFLKTYYLMKQGNDYYSSYKMAVENNPFKGVVSTNLWSWKFPTVYYFWKILPGNAQSIYFVFIILAIFTLYSAYLFTANNLSEKNRYLAILSPYLLYPYLHYAGRDATFLQTEWWAVMLLIIGAYFMSVKKIKLTIICFSLSILIRELMIIPILFAFGYLLIKKNHLWRIFVVPILLFIVATILHMFFVKNQIPLTNQFFTPRIHILGYKIIIATLAFGSWEFYFYKLRLFIWFYLIALMGVYYLKNDNKAILLGSLIFPLLMLFLGSSIYNDYWGIFYIPVTLVNIPLIFNKL</sequence>
<proteinExistence type="predicted"/>
<dbReference type="AlphaFoldDB" id="A0A0G0DXP4"/>
<evidence type="ECO:0008006" key="4">
    <source>
        <dbReference type="Google" id="ProtNLM"/>
    </source>
</evidence>
<protein>
    <recommendedName>
        <fullName evidence="4">Glycosyltransferase RgtA/B/C/D-like domain-containing protein</fullName>
    </recommendedName>
</protein>
<feature type="transmembrane region" description="Helical" evidence="1">
    <location>
        <begin position="231"/>
        <end position="259"/>
    </location>
</feature>
<feature type="transmembrane region" description="Helical" evidence="1">
    <location>
        <begin position="154"/>
        <end position="172"/>
    </location>
</feature>
<evidence type="ECO:0000313" key="2">
    <source>
        <dbReference type="EMBL" id="KKP59932.1"/>
    </source>
</evidence>
<evidence type="ECO:0000256" key="1">
    <source>
        <dbReference type="SAM" id="Phobius"/>
    </source>
</evidence>
<dbReference type="STRING" id="1618434.UR52_C0001G0012"/>
<feature type="transmembrane region" description="Helical" evidence="1">
    <location>
        <begin position="206"/>
        <end position="224"/>
    </location>
</feature>
<keyword evidence="1" id="KW-0812">Transmembrane</keyword>
<feature type="transmembrane region" description="Helical" evidence="1">
    <location>
        <begin position="371"/>
        <end position="388"/>
    </location>
</feature>
<feature type="transmembrane region" description="Helical" evidence="1">
    <location>
        <begin position="56"/>
        <end position="74"/>
    </location>
</feature>
<feature type="transmembrane region" description="Helical" evidence="1">
    <location>
        <begin position="297"/>
        <end position="315"/>
    </location>
</feature>
<evidence type="ECO:0000313" key="3">
    <source>
        <dbReference type="Proteomes" id="UP000034176"/>
    </source>
</evidence>
<keyword evidence="1" id="KW-0472">Membrane</keyword>
<keyword evidence="1" id="KW-1133">Transmembrane helix</keyword>
<accession>A0A0G0DXP4</accession>
<organism evidence="2 3">
    <name type="scientific">Candidatus Gottesmanbacteria bacterium GW2011_GWA1_34_13</name>
    <dbReference type="NCBI Taxonomy" id="1618434"/>
    <lineage>
        <taxon>Bacteria</taxon>
        <taxon>Candidatus Gottesmaniibacteriota</taxon>
    </lineage>
</organism>
<feature type="transmembrane region" description="Helical" evidence="1">
    <location>
        <begin position="265"/>
        <end position="285"/>
    </location>
</feature>
<name>A0A0G0DXP4_9BACT</name>
<feature type="transmembrane region" description="Helical" evidence="1">
    <location>
        <begin position="348"/>
        <end position="365"/>
    </location>
</feature>
<feature type="transmembrane region" description="Helical" evidence="1">
    <location>
        <begin position="184"/>
        <end position="200"/>
    </location>
</feature>
<dbReference type="EMBL" id="LBPN01000001">
    <property type="protein sequence ID" value="KKP59932.1"/>
    <property type="molecule type" value="Genomic_DNA"/>
</dbReference>
<feature type="transmembrane region" description="Helical" evidence="1">
    <location>
        <begin position="31"/>
        <end position="49"/>
    </location>
</feature>
<feature type="transmembrane region" description="Helical" evidence="1">
    <location>
        <begin position="321"/>
        <end position="341"/>
    </location>
</feature>
<comment type="caution">
    <text evidence="2">The sequence shown here is derived from an EMBL/GenBank/DDBJ whole genome shotgun (WGS) entry which is preliminary data.</text>
</comment>